<reference evidence="4" key="1">
    <citation type="journal article" date="2019" name="Int. J. Syst. Evol. Microbiol.">
        <title>The Global Catalogue of Microorganisms (GCM) 10K type strain sequencing project: providing services to taxonomists for standard genome sequencing and annotation.</title>
        <authorList>
            <consortium name="The Broad Institute Genomics Platform"/>
            <consortium name="The Broad Institute Genome Sequencing Center for Infectious Disease"/>
            <person name="Wu L."/>
            <person name="Ma J."/>
        </authorList>
    </citation>
    <scope>NUCLEOTIDE SEQUENCE [LARGE SCALE GENOMIC DNA]</scope>
    <source>
        <strain evidence="4">CCM 7480</strain>
    </source>
</reference>
<proteinExistence type="predicted"/>
<dbReference type="Pfam" id="PF09361">
    <property type="entry name" value="Phasin_2"/>
    <property type="match status" value="1"/>
</dbReference>
<feature type="compositionally biased region" description="Polar residues" evidence="1">
    <location>
        <begin position="178"/>
        <end position="192"/>
    </location>
</feature>
<sequence>MFPFSSSVTPAVRMHLDSQAAFFNDLSKSMTDAFQNICQANMQLGQAMFEESVIANQRLLTTQNSSDAFSEVAARAQPAADKLRSYQQHLSRLTADTQVDLARVAQEHVQETARTAHALADEVTRTAVEETDRSMRKQEEALKNFRNPFESDAPRGNGSAQPKAASQPQREGAGASMQVDSQAGNASFHGSVQSQSGQSAQQAANKNPGKPN</sequence>
<dbReference type="Proteomes" id="UP001595665">
    <property type="component" value="Unassembled WGS sequence"/>
</dbReference>
<gene>
    <name evidence="3" type="ORF">ACFOPH_12715</name>
</gene>
<dbReference type="NCBIfam" id="TIGR01841">
    <property type="entry name" value="phasin"/>
    <property type="match status" value="1"/>
</dbReference>
<feature type="region of interest" description="Disordered" evidence="1">
    <location>
        <begin position="141"/>
        <end position="212"/>
    </location>
</feature>
<organism evidence="3 4">
    <name type="scientific">Massilia haematophila</name>
    <dbReference type="NCBI Taxonomy" id="457923"/>
    <lineage>
        <taxon>Bacteria</taxon>
        <taxon>Pseudomonadati</taxon>
        <taxon>Pseudomonadota</taxon>
        <taxon>Betaproteobacteria</taxon>
        <taxon>Burkholderiales</taxon>
        <taxon>Oxalobacteraceae</taxon>
        <taxon>Telluria group</taxon>
        <taxon>Massilia</taxon>
    </lineage>
</organism>
<feature type="compositionally biased region" description="Low complexity" evidence="1">
    <location>
        <begin position="193"/>
        <end position="204"/>
    </location>
</feature>
<name>A0ABV7PMY3_9BURK</name>
<dbReference type="RefSeq" id="WP_312551938.1">
    <property type="nucleotide sequence ID" value="NZ_JBHRVV010000001.1"/>
</dbReference>
<dbReference type="InterPro" id="IPR010127">
    <property type="entry name" value="Phasin_subfam-1"/>
</dbReference>
<keyword evidence="4" id="KW-1185">Reference proteome</keyword>
<dbReference type="InterPro" id="IPR018968">
    <property type="entry name" value="Phasin"/>
</dbReference>
<evidence type="ECO:0000313" key="4">
    <source>
        <dbReference type="Proteomes" id="UP001595665"/>
    </source>
</evidence>
<comment type="caution">
    <text evidence="3">The sequence shown here is derived from an EMBL/GenBank/DDBJ whole genome shotgun (WGS) entry which is preliminary data.</text>
</comment>
<evidence type="ECO:0000256" key="1">
    <source>
        <dbReference type="SAM" id="MobiDB-lite"/>
    </source>
</evidence>
<evidence type="ECO:0000259" key="2">
    <source>
        <dbReference type="Pfam" id="PF09361"/>
    </source>
</evidence>
<feature type="compositionally biased region" description="Polar residues" evidence="1">
    <location>
        <begin position="158"/>
        <end position="169"/>
    </location>
</feature>
<evidence type="ECO:0000313" key="3">
    <source>
        <dbReference type="EMBL" id="MFC3459097.1"/>
    </source>
</evidence>
<dbReference type="EMBL" id="JBHRVV010000001">
    <property type="protein sequence ID" value="MFC3459097.1"/>
    <property type="molecule type" value="Genomic_DNA"/>
</dbReference>
<protein>
    <submittedName>
        <fullName evidence="3">Phasin family protein</fullName>
    </submittedName>
</protein>
<feature type="domain" description="Phasin" evidence="2">
    <location>
        <begin position="19"/>
        <end position="109"/>
    </location>
</feature>
<accession>A0ABV7PMY3</accession>